<dbReference type="GO" id="GO:0003746">
    <property type="term" value="F:translation elongation factor activity"/>
    <property type="evidence" value="ECO:0007669"/>
    <property type="project" value="UniProtKB-KW"/>
</dbReference>
<comment type="caution">
    <text evidence="2">The sequence shown here is derived from an EMBL/GenBank/DDBJ whole genome shotgun (WGS) entry which is preliminary data.</text>
</comment>
<keyword evidence="3" id="KW-1185">Reference proteome</keyword>
<name>A0ABS4E802_9FIRM</name>
<feature type="domain" description="Reverse transcriptase" evidence="1">
    <location>
        <begin position="1"/>
        <end position="294"/>
    </location>
</feature>
<dbReference type="InterPro" id="IPR043502">
    <property type="entry name" value="DNA/RNA_pol_sf"/>
</dbReference>
<dbReference type="PROSITE" id="PS50878">
    <property type="entry name" value="RT_POL"/>
    <property type="match status" value="1"/>
</dbReference>
<dbReference type="RefSeq" id="WP_209455638.1">
    <property type="nucleotide sequence ID" value="NZ_BAAACS010000017.1"/>
</dbReference>
<evidence type="ECO:0000259" key="1">
    <source>
        <dbReference type="PROSITE" id="PS50878"/>
    </source>
</evidence>
<reference evidence="2 3" key="1">
    <citation type="submission" date="2021-03" db="EMBL/GenBank/DDBJ databases">
        <title>Genomic Encyclopedia of Type Strains, Phase IV (KMG-IV): sequencing the most valuable type-strain genomes for metagenomic binning, comparative biology and taxonomic classification.</title>
        <authorList>
            <person name="Goeker M."/>
        </authorList>
    </citation>
    <scope>NUCLEOTIDE SEQUENCE [LARGE SCALE GENOMIC DNA]</scope>
    <source>
        <strain evidence="2 3">DSM 1289</strain>
    </source>
</reference>
<dbReference type="Pfam" id="PF00078">
    <property type="entry name" value="RVT_1"/>
    <property type="match status" value="1"/>
</dbReference>
<keyword evidence="2" id="KW-0648">Protein biosynthesis</keyword>
<dbReference type="CDD" id="cd01646">
    <property type="entry name" value="RT_Bac_retron_I"/>
    <property type="match status" value="1"/>
</dbReference>
<dbReference type="SUPFAM" id="SSF56672">
    <property type="entry name" value="DNA/RNA polymerases"/>
    <property type="match status" value="1"/>
</dbReference>
<dbReference type="InterPro" id="IPR000477">
    <property type="entry name" value="RT_dom"/>
</dbReference>
<gene>
    <name evidence="2" type="ORF">J2Z43_000443</name>
</gene>
<organism evidence="2 3">
    <name type="scientific">Metaclostridioides mangenotii</name>
    <dbReference type="NCBI Taxonomy" id="1540"/>
    <lineage>
        <taxon>Bacteria</taxon>
        <taxon>Bacillati</taxon>
        <taxon>Bacillota</taxon>
        <taxon>Clostridia</taxon>
        <taxon>Peptostreptococcales</taxon>
        <taxon>Peptostreptococcaceae</taxon>
        <taxon>Metaclostridioides</taxon>
    </lineage>
</organism>
<sequence>MEIKKYFTLDYLIKYGYFDFKKAKNKTDICEMDLKYTSTSIHKDIFNCNDLYNSISKIIDKVELKNNNKETEPIIFSVYKNDEERRIFKYPNIYSYICLCKHINEYQEKYIDILKSSTKSLSNEFYNKGYLHGKILRYKNRLGNRRIFRTDIENFYPSIYTHSIPWVLEGKEKAKREKNEKDKYYNQMDSLIQKCQYGETHGIPTGPFTSRLISEIYMCKVDEKLSKFRYVRYVDDFELAYSREWEQIEFYNTLNKELNQLNLKIKKDKNLIDIFPFDIDENVDDYFTYIKLSKQNYDVLTISKERRIIYDFIDYSLIKEKKGKKGSLKLLFKALIQAYENNHLSKDAWKGDIWKYLFNLVLMRPQLYIYFLDFIKVINEQDILSYIGKSIMNMKEQVHENVKQYIELEYNEELLAILSIVYKLEIGYILDKPILLKIIKTQDDFNSIISIEIYLKNKNIDWNKLFETIESKLSNSYTWNNEFWLFKYQLFYKLKKEKKLEFEEQYKNYLYDKYSRDKSRSEFFNLEYLKKVKSPMIIHVQSKNVGNNLILSNFYEQLLKDDISFFRYK</sequence>
<protein>
    <submittedName>
        <fullName evidence="2">Translation elongation factor EF-1beta</fullName>
    </submittedName>
</protein>
<evidence type="ECO:0000313" key="3">
    <source>
        <dbReference type="Proteomes" id="UP000767291"/>
    </source>
</evidence>
<evidence type="ECO:0000313" key="2">
    <source>
        <dbReference type="EMBL" id="MBP1854053.1"/>
    </source>
</evidence>
<dbReference type="Proteomes" id="UP000767291">
    <property type="component" value="Unassembled WGS sequence"/>
</dbReference>
<accession>A0ABS4E802</accession>
<proteinExistence type="predicted"/>
<keyword evidence="2" id="KW-0251">Elongation factor</keyword>
<dbReference type="EMBL" id="JAGGJX010000001">
    <property type="protein sequence ID" value="MBP1854053.1"/>
    <property type="molecule type" value="Genomic_DNA"/>
</dbReference>